<sequence>MFCKPSWRTLLLSTTTVLAVGVISPGARADIPDENYQPVLAHLLGTVMPPKLDDFHAATENLTSEFKDFCSDPDKSGLEGTQAAFHAAMDIWQEIQPWRMGPLVANGRDQHIEYWPDKHGTAARQFRKLMFDKPAAYTDPEKLSGASAALQGFPALEEVLFADDHGDQMIAANEDGVFLCQYGTAIATNLGTLSGELQAEWPEFATAMENAGPDSMDYPTAKFAATDLYRALHEGLLIISSQKLARPLGDGEEDASAGRAESPISERSLRNIEHNLIGLFAIYDGTWGDVDEEGKGLAALIDNSLLDRSFKLNWQTVGDTVAELPPSVAEVLEQPDGYAALTDLKGQIDFLTTLVENDVGGNTQLGGGFNALDGD</sequence>
<dbReference type="Gene3D" id="1.20.1420.20">
    <property type="entry name" value="M75 peptidase, HXXE motif"/>
    <property type="match status" value="1"/>
</dbReference>
<dbReference type="InterPro" id="IPR018976">
    <property type="entry name" value="Imelysin-like"/>
</dbReference>
<dbReference type="CDD" id="cd14659">
    <property type="entry name" value="Imelysin-like_IPPA"/>
    <property type="match status" value="1"/>
</dbReference>
<name>A0A853KW69_9PROT</name>
<accession>A0A853KW69</accession>
<evidence type="ECO:0000313" key="5">
    <source>
        <dbReference type="EMBL" id="OAZ08133.1"/>
    </source>
</evidence>
<evidence type="ECO:0000256" key="3">
    <source>
        <dbReference type="SAM" id="SignalP"/>
    </source>
</evidence>
<dbReference type="AlphaFoldDB" id="A0A853KW69"/>
<gene>
    <name evidence="5" type="ORF">TH4_19000</name>
</gene>
<dbReference type="Pfam" id="PF09375">
    <property type="entry name" value="Peptidase_M75"/>
    <property type="match status" value="1"/>
</dbReference>
<evidence type="ECO:0000259" key="4">
    <source>
        <dbReference type="Pfam" id="PF09375"/>
    </source>
</evidence>
<reference evidence="5 6" key="1">
    <citation type="submission" date="2014-07" db="EMBL/GenBank/DDBJ databases">
        <title>Draft genome sequence of Thalassospira tepidiphila 1-1B.</title>
        <authorList>
            <person name="Lai Q."/>
            <person name="Shao Z."/>
        </authorList>
    </citation>
    <scope>NUCLEOTIDE SEQUENCE [LARGE SCALE GENOMIC DNA]</scope>
    <source>
        <strain evidence="5 6">MCCC 1A03514</strain>
    </source>
</reference>
<comment type="subcellular location">
    <subcellularLocation>
        <location evidence="1">Cell envelope</location>
    </subcellularLocation>
</comment>
<feature type="chain" id="PRO_5032475763" evidence="3">
    <location>
        <begin position="30"/>
        <end position="375"/>
    </location>
</feature>
<dbReference type="GO" id="GO:0030313">
    <property type="term" value="C:cell envelope"/>
    <property type="evidence" value="ECO:0007669"/>
    <property type="project" value="UniProtKB-SubCell"/>
</dbReference>
<comment type="caution">
    <text evidence="5">The sequence shown here is derived from an EMBL/GenBank/DDBJ whole genome shotgun (WGS) entry which is preliminary data.</text>
</comment>
<keyword evidence="2 3" id="KW-0732">Signal</keyword>
<organism evidence="5 6">
    <name type="scientific">Thalassospira tepidiphila MCCC 1A03514</name>
    <dbReference type="NCBI Taxonomy" id="1177930"/>
    <lineage>
        <taxon>Bacteria</taxon>
        <taxon>Pseudomonadati</taxon>
        <taxon>Pseudomonadota</taxon>
        <taxon>Alphaproteobacteria</taxon>
        <taxon>Rhodospirillales</taxon>
        <taxon>Thalassospiraceae</taxon>
        <taxon>Thalassospira</taxon>
    </lineage>
</organism>
<dbReference type="RefSeq" id="WP_064782276.1">
    <property type="nucleotide sequence ID" value="NZ_JPVZ01000011.1"/>
</dbReference>
<evidence type="ECO:0000256" key="2">
    <source>
        <dbReference type="ARBA" id="ARBA00022729"/>
    </source>
</evidence>
<dbReference type="InterPro" id="IPR034984">
    <property type="entry name" value="Imelysin-like_IPPA"/>
</dbReference>
<evidence type="ECO:0000256" key="1">
    <source>
        <dbReference type="ARBA" id="ARBA00004196"/>
    </source>
</evidence>
<protein>
    <submittedName>
        <fullName evidence="5">Peptidase M75, Imelysin</fullName>
    </submittedName>
</protein>
<evidence type="ECO:0000313" key="6">
    <source>
        <dbReference type="Proteomes" id="UP000094009"/>
    </source>
</evidence>
<proteinExistence type="predicted"/>
<dbReference type="EMBL" id="JPVZ01000011">
    <property type="protein sequence ID" value="OAZ08133.1"/>
    <property type="molecule type" value="Genomic_DNA"/>
</dbReference>
<dbReference type="Proteomes" id="UP000094009">
    <property type="component" value="Unassembled WGS sequence"/>
</dbReference>
<dbReference type="InterPro" id="IPR038352">
    <property type="entry name" value="Imelysin_sf"/>
</dbReference>
<feature type="signal peptide" evidence="3">
    <location>
        <begin position="1"/>
        <end position="29"/>
    </location>
</feature>
<feature type="domain" description="Imelysin-like" evidence="4">
    <location>
        <begin position="50"/>
        <end position="348"/>
    </location>
</feature>